<dbReference type="Proteomes" id="UP000265926">
    <property type="component" value="Unassembled WGS sequence"/>
</dbReference>
<dbReference type="OrthoDB" id="1116917at2"/>
<dbReference type="Pfam" id="PF16702">
    <property type="entry name" value="DUF5063"/>
    <property type="match status" value="1"/>
</dbReference>
<protein>
    <submittedName>
        <fullName evidence="2">DUF5063 domain-containing protein</fullName>
    </submittedName>
</protein>
<dbReference type="AlphaFoldDB" id="A0A399SNL9"/>
<dbReference type="InterPro" id="IPR032025">
    <property type="entry name" value="DUF5063"/>
</dbReference>
<dbReference type="Gene3D" id="1.20.120.1550">
    <property type="entry name" value="Protein of unknown function DUF5063"/>
    <property type="match status" value="1"/>
</dbReference>
<dbReference type="InterPro" id="IPR038312">
    <property type="entry name" value="DUF5063_sf"/>
</dbReference>
<evidence type="ECO:0000313" key="3">
    <source>
        <dbReference type="Proteomes" id="UP000265926"/>
    </source>
</evidence>
<evidence type="ECO:0000313" key="2">
    <source>
        <dbReference type="EMBL" id="RIJ45596.1"/>
    </source>
</evidence>
<dbReference type="RefSeq" id="WP_119440191.1">
    <property type="nucleotide sequence ID" value="NZ_QWGR01000022.1"/>
</dbReference>
<proteinExistence type="predicted"/>
<comment type="caution">
    <text evidence="2">The sequence shown here is derived from an EMBL/GenBank/DDBJ whole genome shotgun (WGS) entry which is preliminary data.</text>
</comment>
<evidence type="ECO:0000256" key="1">
    <source>
        <dbReference type="SAM" id="MobiDB-lite"/>
    </source>
</evidence>
<accession>A0A399SNL9</accession>
<reference evidence="2 3" key="1">
    <citation type="submission" date="2018-08" db="EMBL/GenBank/DDBJ databases">
        <title>Pallidiluteibacterium maritimus gen. nov., sp. nov., isolated from coastal sediment.</title>
        <authorList>
            <person name="Zhou L.Y."/>
        </authorList>
    </citation>
    <scope>NUCLEOTIDE SEQUENCE [LARGE SCALE GENOMIC DNA]</scope>
    <source>
        <strain evidence="2 3">XSD2</strain>
    </source>
</reference>
<dbReference type="EMBL" id="QWGR01000022">
    <property type="protein sequence ID" value="RIJ45596.1"/>
    <property type="molecule type" value="Genomic_DNA"/>
</dbReference>
<keyword evidence="3" id="KW-1185">Reference proteome</keyword>
<organism evidence="2 3">
    <name type="scientific">Maribellus luteus</name>
    <dbReference type="NCBI Taxonomy" id="2305463"/>
    <lineage>
        <taxon>Bacteria</taxon>
        <taxon>Pseudomonadati</taxon>
        <taxon>Bacteroidota</taxon>
        <taxon>Bacteroidia</taxon>
        <taxon>Marinilabiliales</taxon>
        <taxon>Prolixibacteraceae</taxon>
        <taxon>Maribellus</taxon>
    </lineage>
</organism>
<name>A0A399SNL9_9BACT</name>
<feature type="region of interest" description="Disordered" evidence="1">
    <location>
        <begin position="177"/>
        <end position="208"/>
    </location>
</feature>
<gene>
    <name evidence="2" type="ORF">D1614_22155</name>
</gene>
<sequence>MSDSGIHPLVYSKNVVEFVTVANEYCATIENVARHTPQENVSKLQKILPLLYLKAAVLPEVEPVMDEELEKFVSELDYSTLHQKWLQLLHRNDSYYEVFDPNIQFGEETVTASISENLVDIYQDLKDFITSYSIGNEEVMNDSLAECIFHFKEFWGQQLVNVLRAVHMLLVNNTDFSEEENDEPAPGKGNPKWLDNFWGTNEEDDLDV</sequence>